<sequence length="324" mass="37672">MKRFLLRSIFFLAVLGACTAGLVFCIYRQDNNNYLMAYTLKLNRLRTTESPRLILVGGSNVAFGVDSKMLADSLKMNPVNFGLHAGLSLRYIMRDVIRYSRPNDLIILMPEYEFFYNKGGGECPTLSMLLYYNHMHGWMDMSFYEWANALHGFLWIPGNYLRGFIRRNMSIHTYTYSCFGFNQYGDESTHRSYLSEKCPINEGNDVSNEIVPVNDKEEAWFIELYNKLIERKATVYIFPPAMVEAGLADGNRMGKIKGCEAFFKRHRLSYASSIEQSIFPDSAYFDTPYHLNYAGVQMNTRRLIREIRRLQENPQHQQRGKAFK</sequence>
<accession>W2CGY2</accession>
<dbReference type="Proteomes" id="UP000034982">
    <property type="component" value="Unassembled WGS sequence"/>
</dbReference>
<dbReference type="EMBL" id="AYYE01001193">
    <property type="protein sequence ID" value="ETK06380.1"/>
    <property type="molecule type" value="Genomic_DNA"/>
</dbReference>
<dbReference type="PROSITE" id="PS51257">
    <property type="entry name" value="PROKAR_LIPOPROTEIN"/>
    <property type="match status" value="1"/>
</dbReference>
<gene>
    <name evidence="1" type="ORF">T230_12855</name>
</gene>
<proteinExistence type="predicted"/>
<evidence type="ECO:0000313" key="2">
    <source>
        <dbReference type="Proteomes" id="UP000034982"/>
    </source>
</evidence>
<organism evidence="1 2">
    <name type="scientific">Tannerella sp. oral taxon BU063 isolate Cell 1/3</name>
    <dbReference type="NCBI Taxonomy" id="1411022"/>
    <lineage>
        <taxon>Bacteria</taxon>
        <taxon>Pseudomonadati</taxon>
        <taxon>Bacteroidota</taxon>
        <taxon>Bacteroidia</taxon>
        <taxon>Bacteroidales</taxon>
        <taxon>Tannerellaceae</taxon>
        <taxon>Tannerella</taxon>
    </lineage>
</organism>
<name>W2CGY2_9BACT</name>
<reference evidence="1 2" key="1">
    <citation type="submission" date="2013-11" db="EMBL/GenBank/DDBJ databases">
        <title>Single cell genomics of uncultured Tannerella BU063 (oral taxon 286).</title>
        <authorList>
            <person name="Beall C.J."/>
            <person name="Campbell A.G."/>
            <person name="Griffen A.L."/>
            <person name="Podar M."/>
            <person name="Leys E.J."/>
        </authorList>
    </citation>
    <scope>NUCLEOTIDE SEQUENCE [LARGE SCALE GENOMIC DNA]</scope>
    <source>
        <strain evidence="1">Cell 1/3</strain>
    </source>
</reference>
<comment type="caution">
    <text evidence="1">The sequence shown here is derived from an EMBL/GenBank/DDBJ whole genome shotgun (WGS) entry which is preliminary data.</text>
</comment>
<dbReference type="AlphaFoldDB" id="W2CGY2"/>
<protein>
    <submittedName>
        <fullName evidence="1">Uncharacterized protein</fullName>
    </submittedName>
</protein>
<evidence type="ECO:0000313" key="1">
    <source>
        <dbReference type="EMBL" id="ETK06380.1"/>
    </source>
</evidence>
<dbReference type="PATRIC" id="fig|1411022.3.peg.1628"/>